<proteinExistence type="predicted"/>
<dbReference type="InterPro" id="IPR046341">
    <property type="entry name" value="SET_dom_sf"/>
</dbReference>
<accession>A0A1V8SVJ5</accession>
<dbReference type="Pfam" id="PF00856">
    <property type="entry name" value="SET"/>
    <property type="match status" value="1"/>
</dbReference>
<organism evidence="4 5">
    <name type="scientific">Cryoendolithus antarcticus</name>
    <dbReference type="NCBI Taxonomy" id="1507870"/>
    <lineage>
        <taxon>Eukaryota</taxon>
        <taxon>Fungi</taxon>
        <taxon>Dikarya</taxon>
        <taxon>Ascomycota</taxon>
        <taxon>Pezizomycotina</taxon>
        <taxon>Dothideomycetes</taxon>
        <taxon>Dothideomycetidae</taxon>
        <taxon>Cladosporiales</taxon>
        <taxon>Cladosporiaceae</taxon>
        <taxon>Cryoendolithus</taxon>
    </lineage>
</organism>
<dbReference type="Proteomes" id="UP000192596">
    <property type="component" value="Unassembled WGS sequence"/>
</dbReference>
<protein>
    <recommendedName>
        <fullName evidence="3">SET domain-containing protein</fullName>
    </recommendedName>
</protein>
<dbReference type="PROSITE" id="PS50005">
    <property type="entry name" value="TPR"/>
    <property type="match status" value="1"/>
</dbReference>
<dbReference type="PROSITE" id="PS50280">
    <property type="entry name" value="SET"/>
    <property type="match status" value="1"/>
</dbReference>
<dbReference type="InParanoid" id="A0A1V8SVJ5"/>
<keyword evidence="1" id="KW-0802">TPR repeat</keyword>
<dbReference type="InterPro" id="IPR011990">
    <property type="entry name" value="TPR-like_helical_dom_sf"/>
</dbReference>
<dbReference type="EMBL" id="NAJO01000025">
    <property type="protein sequence ID" value="OQO03195.1"/>
    <property type="molecule type" value="Genomic_DNA"/>
</dbReference>
<sequence length="692" mass="76555">MADNFVALMKQQQALLATAKKRQGLLPQQRTTRRELQQEYLTVQNGNHLIKQTFVGEAYEPSTAEIIELKPICIRELRLETHHTGRPLLVRVFCNAVRVTAVQTGIEDEHDHEPYYKATSNGGVIVGVDHPSDFVVLDECDTIVPLSLRPRVQAVEEDRSAEEVKKEGNVAVGLKQHRKALKLYSEAIALCGGEDEVLRRDLHRNRALTNHHIGQYEVAHSDAIAAVIPDVQTDDTRSMELNTKAYLHAGRASYNFGHFEDAARMFTEAIRMRTDNDVNIELARALDRLRESKTGLFIFLSDRFLGGLPPRLDCASFVKNTEVRSSPGRRKGLFAVKSFSAGDLILREKAFCSSLGSDNGQTTNMTINLNTQRMSVGTHASLHTKLVTQLQRNPNQASAYFELYDGTKSSSIPPASTANPPVDVFRVQSILELNAFGLRDAPPEPSSPSTKSPQKALRPANDSTATFLRASYMNPACHANAYRTVISDFLILRATRAIAMDEGLTIAYTRPDPASLDYGSTFSHWGFTCECVVCNAELHPKGSISHRRKVVKEADDFAASPANEASDKVTPTKAQPGFEPDVPKLGVTAIAAWLRRACMLDSTEPGKCIKLGTTALSSLGFLPSIVFKELVIDRTHCVVKDVVVDTAVYLSQLYEVVEGKDTMVSAQYAVWAEEMWEICKGSKRGFEQRYGA</sequence>
<dbReference type="SMART" id="SM00317">
    <property type="entry name" value="SET"/>
    <property type="match status" value="1"/>
</dbReference>
<keyword evidence="5" id="KW-1185">Reference proteome</keyword>
<dbReference type="PANTHER" id="PTHR47643:SF2">
    <property type="entry name" value="TPR DOMAIN PROTEIN (AFU_ORTHOLOGUE AFUA_5G12710)"/>
    <property type="match status" value="1"/>
</dbReference>
<dbReference type="AlphaFoldDB" id="A0A1V8SVJ5"/>
<feature type="region of interest" description="Disordered" evidence="2">
    <location>
        <begin position="438"/>
        <end position="460"/>
    </location>
</feature>
<dbReference type="Gene3D" id="2.170.270.10">
    <property type="entry name" value="SET domain"/>
    <property type="match status" value="1"/>
</dbReference>
<dbReference type="STRING" id="1507870.A0A1V8SVJ5"/>
<evidence type="ECO:0000256" key="1">
    <source>
        <dbReference type="PROSITE-ProRule" id="PRU00339"/>
    </source>
</evidence>
<dbReference type="SMART" id="SM00028">
    <property type="entry name" value="TPR"/>
    <property type="match status" value="2"/>
</dbReference>
<evidence type="ECO:0000256" key="2">
    <source>
        <dbReference type="SAM" id="MobiDB-lite"/>
    </source>
</evidence>
<evidence type="ECO:0000259" key="3">
    <source>
        <dbReference type="PROSITE" id="PS50280"/>
    </source>
</evidence>
<comment type="caution">
    <text evidence="4">The sequence shown here is derived from an EMBL/GenBank/DDBJ whole genome shotgun (WGS) entry which is preliminary data.</text>
</comment>
<feature type="domain" description="SET" evidence="3">
    <location>
        <begin position="319"/>
        <end position="509"/>
    </location>
</feature>
<dbReference type="InterPro" id="IPR053209">
    <property type="entry name" value="Gramillin-biosynth_MTr"/>
</dbReference>
<dbReference type="InterPro" id="IPR001214">
    <property type="entry name" value="SET_dom"/>
</dbReference>
<dbReference type="Gene3D" id="1.25.40.10">
    <property type="entry name" value="Tetratricopeptide repeat domain"/>
    <property type="match status" value="1"/>
</dbReference>
<dbReference type="PANTHER" id="PTHR47643">
    <property type="entry name" value="TPR DOMAIN PROTEIN (AFU_ORTHOLOGUE AFUA_5G12710)"/>
    <property type="match status" value="1"/>
</dbReference>
<dbReference type="SUPFAM" id="SSF82199">
    <property type="entry name" value="SET domain"/>
    <property type="match status" value="1"/>
</dbReference>
<dbReference type="SUPFAM" id="SSF48452">
    <property type="entry name" value="TPR-like"/>
    <property type="match status" value="1"/>
</dbReference>
<evidence type="ECO:0000313" key="4">
    <source>
        <dbReference type="EMBL" id="OQO03195.1"/>
    </source>
</evidence>
<feature type="repeat" description="TPR" evidence="1">
    <location>
        <begin position="243"/>
        <end position="276"/>
    </location>
</feature>
<name>A0A1V8SVJ5_9PEZI</name>
<gene>
    <name evidence="4" type="ORF">B0A48_11450</name>
</gene>
<reference evidence="5" key="1">
    <citation type="submission" date="2017-03" db="EMBL/GenBank/DDBJ databases">
        <title>Genomes of endolithic fungi from Antarctica.</title>
        <authorList>
            <person name="Coleine C."/>
            <person name="Masonjones S."/>
            <person name="Stajich J.E."/>
        </authorList>
    </citation>
    <scope>NUCLEOTIDE SEQUENCE [LARGE SCALE GENOMIC DNA]</scope>
    <source>
        <strain evidence="5">CCFEE 5527</strain>
    </source>
</reference>
<evidence type="ECO:0000313" key="5">
    <source>
        <dbReference type="Proteomes" id="UP000192596"/>
    </source>
</evidence>
<dbReference type="OrthoDB" id="438641at2759"/>
<dbReference type="InterPro" id="IPR019734">
    <property type="entry name" value="TPR_rpt"/>
</dbReference>